<comment type="caution">
    <text evidence="2">The sequence shown here is derived from an EMBL/GenBank/DDBJ whole genome shotgun (WGS) entry which is preliminary data.</text>
</comment>
<accession>X0W809</accession>
<dbReference type="Pfam" id="PF13186">
    <property type="entry name" value="SPASM"/>
    <property type="match status" value="1"/>
</dbReference>
<sequence>STITKLNVDYLDDLLTVALDVGAVAFHPFMLVPTGRGKGLESVELSPERYEQTLHWIYDKQVELGDKIFFKPTDAPHYLRVVKQRQKQDQRAKTEVATGHNPANIITRGCLAGTGFCFVSYLGKVKGCGYLDVEAGNIREESFAQIWSNSPLFRQLRDLSNLKGKCGVCEYKRICGGCRARAYEATGDYLEAEPYCIYEPSVRQIA</sequence>
<dbReference type="NCBIfam" id="TIGR04085">
    <property type="entry name" value="rSAM_more_4Fe4S"/>
    <property type="match status" value="1"/>
</dbReference>
<reference evidence="2" key="1">
    <citation type="journal article" date="2014" name="Front. Microbiol.">
        <title>High frequency of phylogenetically diverse reductive dehalogenase-homologous genes in deep subseafloor sedimentary metagenomes.</title>
        <authorList>
            <person name="Kawai M."/>
            <person name="Futagami T."/>
            <person name="Toyoda A."/>
            <person name="Takaki Y."/>
            <person name="Nishi S."/>
            <person name="Hori S."/>
            <person name="Arai W."/>
            <person name="Tsubouchi T."/>
            <person name="Morono Y."/>
            <person name="Uchiyama I."/>
            <person name="Ito T."/>
            <person name="Fujiyama A."/>
            <person name="Inagaki F."/>
            <person name="Takami H."/>
        </authorList>
    </citation>
    <scope>NUCLEOTIDE SEQUENCE</scope>
    <source>
        <strain evidence="2">Expedition CK06-06</strain>
    </source>
</reference>
<feature type="domain" description="4Fe4S-binding SPASM" evidence="1">
    <location>
        <begin position="110"/>
        <end position="169"/>
    </location>
</feature>
<name>X0W809_9ZZZZ</name>
<dbReference type="EMBL" id="BARS01033539">
    <property type="protein sequence ID" value="GAG26730.1"/>
    <property type="molecule type" value="Genomic_DNA"/>
</dbReference>
<dbReference type="PANTHER" id="PTHR11228">
    <property type="entry name" value="RADICAL SAM DOMAIN PROTEIN"/>
    <property type="match status" value="1"/>
</dbReference>
<evidence type="ECO:0000313" key="2">
    <source>
        <dbReference type="EMBL" id="GAG26730.1"/>
    </source>
</evidence>
<dbReference type="SUPFAM" id="SSF102114">
    <property type="entry name" value="Radical SAM enzymes"/>
    <property type="match status" value="1"/>
</dbReference>
<dbReference type="InterPro" id="IPR023885">
    <property type="entry name" value="4Fe4S-binding_SPASM_dom"/>
</dbReference>
<protein>
    <recommendedName>
        <fullName evidence="1">4Fe4S-binding SPASM domain-containing protein</fullName>
    </recommendedName>
</protein>
<dbReference type="Gene3D" id="3.20.20.70">
    <property type="entry name" value="Aldolase class I"/>
    <property type="match status" value="1"/>
</dbReference>
<gene>
    <name evidence="2" type="ORF">S01H1_51921</name>
</gene>
<dbReference type="InterPro" id="IPR013785">
    <property type="entry name" value="Aldolase_TIM"/>
</dbReference>
<organism evidence="2">
    <name type="scientific">marine sediment metagenome</name>
    <dbReference type="NCBI Taxonomy" id="412755"/>
    <lineage>
        <taxon>unclassified sequences</taxon>
        <taxon>metagenomes</taxon>
        <taxon>ecological metagenomes</taxon>
    </lineage>
</organism>
<feature type="non-terminal residue" evidence="2">
    <location>
        <position position="1"/>
    </location>
</feature>
<dbReference type="InterPro" id="IPR050377">
    <property type="entry name" value="Radical_SAM_PqqE_MftC-like"/>
</dbReference>
<evidence type="ECO:0000259" key="1">
    <source>
        <dbReference type="Pfam" id="PF13186"/>
    </source>
</evidence>
<proteinExistence type="predicted"/>
<dbReference type="CDD" id="cd21123">
    <property type="entry name" value="SPASM_MftC-like"/>
    <property type="match status" value="1"/>
</dbReference>
<dbReference type="AlphaFoldDB" id="X0W809"/>
<dbReference type="PANTHER" id="PTHR11228:SF34">
    <property type="entry name" value="TUNGSTEN-CONTAINING ALDEHYDE FERREDOXIN OXIDOREDUCTASE COFACTOR MODIFYING PROTEIN"/>
    <property type="match status" value="1"/>
</dbReference>
<dbReference type="InterPro" id="IPR058240">
    <property type="entry name" value="rSAM_sf"/>
</dbReference>